<dbReference type="Proteomes" id="UP000277204">
    <property type="component" value="Unassembled WGS sequence"/>
</dbReference>
<dbReference type="AlphaFoldDB" id="A0A183N5N0"/>
<accession>A0A183N5N0</accession>
<gene>
    <name evidence="1" type="ORF">SMRZ_LOCUS23605</name>
</gene>
<evidence type="ECO:0000313" key="1">
    <source>
        <dbReference type="EMBL" id="VDP47948.1"/>
    </source>
</evidence>
<organism evidence="1 2">
    <name type="scientific">Schistosoma margrebowiei</name>
    <dbReference type="NCBI Taxonomy" id="48269"/>
    <lineage>
        <taxon>Eukaryota</taxon>
        <taxon>Metazoa</taxon>
        <taxon>Spiralia</taxon>
        <taxon>Lophotrochozoa</taxon>
        <taxon>Platyhelminthes</taxon>
        <taxon>Trematoda</taxon>
        <taxon>Digenea</taxon>
        <taxon>Strigeidida</taxon>
        <taxon>Schistosomatoidea</taxon>
        <taxon>Schistosomatidae</taxon>
        <taxon>Schistosoma</taxon>
    </lineage>
</organism>
<dbReference type="EMBL" id="UZAI01019823">
    <property type="protein sequence ID" value="VDP47948.1"/>
    <property type="molecule type" value="Genomic_DNA"/>
</dbReference>
<name>A0A183N5N0_9TREM</name>
<protein>
    <submittedName>
        <fullName evidence="1">Uncharacterized protein</fullName>
    </submittedName>
</protein>
<sequence length="85" mass="9660">MGRPESVVDQGDHSNNCRNVETKLGSTRNQLNLLDARWTAKAILLCYSHEEENAPHTQGVGLMLQRSHHPDGKLKRQSRNEQRLS</sequence>
<keyword evidence="2" id="KW-1185">Reference proteome</keyword>
<proteinExistence type="predicted"/>
<evidence type="ECO:0000313" key="2">
    <source>
        <dbReference type="Proteomes" id="UP000277204"/>
    </source>
</evidence>
<reference evidence="1 2" key="1">
    <citation type="submission" date="2018-11" db="EMBL/GenBank/DDBJ databases">
        <authorList>
            <consortium name="Pathogen Informatics"/>
        </authorList>
    </citation>
    <scope>NUCLEOTIDE SEQUENCE [LARGE SCALE GENOMIC DNA]</scope>
    <source>
        <strain evidence="1 2">Zambia</strain>
    </source>
</reference>